<evidence type="ECO:0000256" key="4">
    <source>
        <dbReference type="ARBA" id="ARBA00022679"/>
    </source>
</evidence>
<evidence type="ECO:0000256" key="2">
    <source>
        <dbReference type="ARBA" id="ARBA00012438"/>
    </source>
</evidence>
<evidence type="ECO:0000256" key="5">
    <source>
        <dbReference type="ARBA" id="ARBA00022741"/>
    </source>
</evidence>
<keyword evidence="3" id="KW-0597">Phosphoprotein</keyword>
<dbReference type="Proteomes" id="UP000317155">
    <property type="component" value="Unassembled WGS sequence"/>
</dbReference>
<dbReference type="Gene3D" id="1.10.287.130">
    <property type="match status" value="1"/>
</dbReference>
<dbReference type="PANTHER" id="PTHR43065:SF10">
    <property type="entry name" value="PEROXIDE STRESS-ACTIVATED HISTIDINE KINASE MAK3"/>
    <property type="match status" value="1"/>
</dbReference>
<name>A0A550JH12_9BACT</name>
<dbReference type="EMBL" id="VJVV01000004">
    <property type="protein sequence ID" value="TRO82491.1"/>
    <property type="molecule type" value="Genomic_DNA"/>
</dbReference>
<dbReference type="CDD" id="cd00082">
    <property type="entry name" value="HisKA"/>
    <property type="match status" value="1"/>
</dbReference>
<evidence type="ECO:0000313" key="12">
    <source>
        <dbReference type="EMBL" id="TRO82491.1"/>
    </source>
</evidence>
<evidence type="ECO:0000256" key="6">
    <source>
        <dbReference type="ARBA" id="ARBA00022777"/>
    </source>
</evidence>
<keyword evidence="5" id="KW-0547">Nucleotide-binding</keyword>
<dbReference type="PRINTS" id="PR00344">
    <property type="entry name" value="BCTRLSENSOR"/>
</dbReference>
<keyword evidence="10" id="KW-1133">Transmembrane helix</keyword>
<feature type="transmembrane region" description="Helical" evidence="10">
    <location>
        <begin position="114"/>
        <end position="133"/>
    </location>
</feature>
<reference evidence="12 13" key="1">
    <citation type="submission" date="2019-07" db="EMBL/GenBank/DDBJ databases">
        <title>Insights of Desulfuromonas acetexigens electromicrobiology.</title>
        <authorList>
            <person name="Katuri K."/>
            <person name="Sapireddy V."/>
            <person name="Shaw D.R."/>
            <person name="Saikaly P."/>
        </authorList>
    </citation>
    <scope>NUCLEOTIDE SEQUENCE [LARGE SCALE GENOMIC DNA]</scope>
    <source>
        <strain evidence="12 13">2873</strain>
    </source>
</reference>
<dbReference type="Pfam" id="PF02518">
    <property type="entry name" value="HATPase_c"/>
    <property type="match status" value="1"/>
</dbReference>
<evidence type="ECO:0000256" key="10">
    <source>
        <dbReference type="SAM" id="Phobius"/>
    </source>
</evidence>
<dbReference type="EC" id="2.7.13.3" evidence="2"/>
<dbReference type="SUPFAM" id="SSF55874">
    <property type="entry name" value="ATPase domain of HSP90 chaperone/DNA topoisomerase II/histidine kinase"/>
    <property type="match status" value="1"/>
</dbReference>
<comment type="catalytic activity">
    <reaction evidence="1">
        <text>ATP + protein L-histidine = ADP + protein N-phospho-L-histidine.</text>
        <dbReference type="EC" id="2.7.13.3"/>
    </reaction>
</comment>
<dbReference type="SMART" id="SM00388">
    <property type="entry name" value="HisKA"/>
    <property type="match status" value="1"/>
</dbReference>
<feature type="transmembrane region" description="Helical" evidence="10">
    <location>
        <begin position="12"/>
        <end position="28"/>
    </location>
</feature>
<dbReference type="Pfam" id="PF00512">
    <property type="entry name" value="HisKA"/>
    <property type="match status" value="1"/>
</dbReference>
<feature type="coiled-coil region" evidence="9">
    <location>
        <begin position="177"/>
        <end position="207"/>
    </location>
</feature>
<feature type="transmembrane region" description="Helical" evidence="10">
    <location>
        <begin position="63"/>
        <end position="84"/>
    </location>
</feature>
<evidence type="ECO:0000313" key="13">
    <source>
        <dbReference type="Proteomes" id="UP000317155"/>
    </source>
</evidence>
<keyword evidence="7" id="KW-0067">ATP-binding</keyword>
<feature type="transmembrane region" description="Helical" evidence="10">
    <location>
        <begin position="145"/>
        <end position="163"/>
    </location>
</feature>
<evidence type="ECO:0000256" key="9">
    <source>
        <dbReference type="SAM" id="Coils"/>
    </source>
</evidence>
<dbReference type="PANTHER" id="PTHR43065">
    <property type="entry name" value="SENSOR HISTIDINE KINASE"/>
    <property type="match status" value="1"/>
</dbReference>
<dbReference type="SMART" id="SM00387">
    <property type="entry name" value="HATPase_c"/>
    <property type="match status" value="1"/>
</dbReference>
<keyword evidence="10" id="KW-0812">Transmembrane</keyword>
<comment type="caution">
    <text evidence="12">The sequence shown here is derived from an EMBL/GenBank/DDBJ whole genome shotgun (WGS) entry which is preliminary data.</text>
</comment>
<dbReference type="AlphaFoldDB" id="A0A550JH12"/>
<organism evidence="12 13">
    <name type="scientific">Trichloromonas acetexigens</name>
    <dbReference type="NCBI Taxonomy" id="38815"/>
    <lineage>
        <taxon>Bacteria</taxon>
        <taxon>Pseudomonadati</taxon>
        <taxon>Thermodesulfobacteriota</taxon>
        <taxon>Desulfuromonadia</taxon>
        <taxon>Desulfuromonadales</taxon>
        <taxon>Trichloromonadaceae</taxon>
        <taxon>Trichloromonas</taxon>
    </lineage>
</organism>
<feature type="domain" description="Histidine kinase" evidence="11">
    <location>
        <begin position="216"/>
        <end position="424"/>
    </location>
</feature>
<sequence length="425" mass="46130">MSTFLYSPAGRLTKSLILALLIVLLCLFSKGEDLLLDALPFALLAGYHLVTDRRFTIEQIQSAGLMTAHVGLYLLLCTLIIWATTGEEESVYWIVYFLPITVAASNLNLRLTLLTCTLATVLFFSQIPATLYLDPKQRHEELPEFLVFGITFFIVGLLVQSFTDSHRRQLAAEKDLNERLLANQAALKESLARLEAAEESLRRSERLAALGEMSAGIAHEIRNPLGIISSSAQLIDSRLAGTSDSVRQLLDIILEESSRINGLVTDFIAFGRPAEPVPSPTDLRALLRRVAAHGEGLARQQGTTLEVEEETTPLLAAVDGDLMQQVLLNLLLNALAAVGTNGHIRLRASRRGEQVCLEVEDDGCGIGPELHGKIFDPFFTTKDQGTGLGLANASRIVEAHGGKLGVRSAPGAGAVFTVCLPVLEE</sequence>
<evidence type="ECO:0000256" key="8">
    <source>
        <dbReference type="ARBA" id="ARBA00023012"/>
    </source>
</evidence>
<dbReference type="OrthoDB" id="9808844at2"/>
<dbReference type="InterPro" id="IPR004358">
    <property type="entry name" value="Sig_transdc_His_kin-like_C"/>
</dbReference>
<keyword evidence="9" id="KW-0175">Coiled coil</keyword>
<proteinExistence type="predicted"/>
<dbReference type="InterPro" id="IPR003661">
    <property type="entry name" value="HisK_dim/P_dom"/>
</dbReference>
<keyword evidence="4" id="KW-0808">Transferase</keyword>
<feature type="transmembrane region" description="Helical" evidence="10">
    <location>
        <begin position="34"/>
        <end position="51"/>
    </location>
</feature>
<keyword evidence="10" id="KW-0472">Membrane</keyword>
<dbReference type="Gene3D" id="3.30.565.10">
    <property type="entry name" value="Histidine kinase-like ATPase, C-terminal domain"/>
    <property type="match status" value="1"/>
</dbReference>
<dbReference type="GO" id="GO:0005524">
    <property type="term" value="F:ATP binding"/>
    <property type="evidence" value="ECO:0007669"/>
    <property type="project" value="UniProtKB-KW"/>
</dbReference>
<protein>
    <recommendedName>
        <fullName evidence="2">histidine kinase</fullName>
        <ecNumber evidence="2">2.7.13.3</ecNumber>
    </recommendedName>
</protein>
<dbReference type="InterPro" id="IPR036097">
    <property type="entry name" value="HisK_dim/P_sf"/>
</dbReference>
<dbReference type="SUPFAM" id="SSF47384">
    <property type="entry name" value="Homodimeric domain of signal transducing histidine kinase"/>
    <property type="match status" value="1"/>
</dbReference>
<evidence type="ECO:0000256" key="1">
    <source>
        <dbReference type="ARBA" id="ARBA00000085"/>
    </source>
</evidence>
<evidence type="ECO:0000256" key="3">
    <source>
        <dbReference type="ARBA" id="ARBA00022553"/>
    </source>
</evidence>
<evidence type="ECO:0000259" key="11">
    <source>
        <dbReference type="PROSITE" id="PS50109"/>
    </source>
</evidence>
<keyword evidence="6" id="KW-0418">Kinase</keyword>
<evidence type="ECO:0000256" key="7">
    <source>
        <dbReference type="ARBA" id="ARBA00022840"/>
    </source>
</evidence>
<dbReference type="InterPro" id="IPR036890">
    <property type="entry name" value="HATPase_C_sf"/>
</dbReference>
<dbReference type="GO" id="GO:0000155">
    <property type="term" value="F:phosphorelay sensor kinase activity"/>
    <property type="evidence" value="ECO:0007669"/>
    <property type="project" value="InterPro"/>
</dbReference>
<dbReference type="InterPro" id="IPR005467">
    <property type="entry name" value="His_kinase_dom"/>
</dbReference>
<accession>A0A550JH12</accession>
<dbReference type="PROSITE" id="PS50109">
    <property type="entry name" value="HIS_KIN"/>
    <property type="match status" value="1"/>
</dbReference>
<gene>
    <name evidence="12" type="ORF">FL622_07900</name>
</gene>
<keyword evidence="13" id="KW-1185">Reference proteome</keyword>
<keyword evidence="8" id="KW-0902">Two-component regulatory system</keyword>
<dbReference type="RefSeq" id="WP_092057536.1">
    <property type="nucleotide sequence ID" value="NZ_FOJJ01000034.1"/>
</dbReference>
<dbReference type="InterPro" id="IPR003594">
    <property type="entry name" value="HATPase_dom"/>
</dbReference>